<dbReference type="PANTHER" id="PTHR44936">
    <property type="entry name" value="SENSOR PROTEIN CREC"/>
    <property type="match status" value="1"/>
</dbReference>
<evidence type="ECO:0000313" key="12">
    <source>
        <dbReference type="EMBL" id="MDX6805834.1"/>
    </source>
</evidence>
<evidence type="ECO:0000259" key="11">
    <source>
        <dbReference type="PROSITE" id="PS50109"/>
    </source>
</evidence>
<keyword evidence="4" id="KW-1003">Cell membrane</keyword>
<comment type="subcellular location">
    <subcellularLocation>
        <location evidence="2">Cell membrane</location>
        <topology evidence="2">Multi-pass membrane protein</topology>
    </subcellularLocation>
</comment>
<dbReference type="InterPro" id="IPR050980">
    <property type="entry name" value="2C_sensor_his_kinase"/>
</dbReference>
<gene>
    <name evidence="12" type="ORF">SCD90_07145</name>
</gene>
<keyword evidence="10" id="KW-1133">Transmembrane helix</keyword>
<protein>
    <recommendedName>
        <fullName evidence="3">histidine kinase</fullName>
        <ecNumber evidence="3">2.7.13.3</ecNumber>
    </recommendedName>
</protein>
<dbReference type="PROSITE" id="PS50109">
    <property type="entry name" value="HIS_KIN"/>
    <property type="match status" value="1"/>
</dbReference>
<dbReference type="EC" id="2.7.13.3" evidence="3"/>
<feature type="transmembrane region" description="Helical" evidence="10">
    <location>
        <begin position="134"/>
        <end position="152"/>
    </location>
</feature>
<evidence type="ECO:0000256" key="9">
    <source>
        <dbReference type="ARBA" id="ARBA00022840"/>
    </source>
</evidence>
<organism evidence="12 13">
    <name type="scientific">Terrihabitans rhizophilus</name>
    <dbReference type="NCBI Taxonomy" id="3092662"/>
    <lineage>
        <taxon>Bacteria</taxon>
        <taxon>Pseudomonadati</taxon>
        <taxon>Pseudomonadota</taxon>
        <taxon>Alphaproteobacteria</taxon>
        <taxon>Hyphomicrobiales</taxon>
        <taxon>Terrihabitans</taxon>
    </lineage>
</organism>
<dbReference type="EMBL" id="JAXAFJ010000003">
    <property type="protein sequence ID" value="MDX6805834.1"/>
    <property type="molecule type" value="Genomic_DNA"/>
</dbReference>
<feature type="domain" description="Histidine kinase" evidence="11">
    <location>
        <begin position="222"/>
        <end position="429"/>
    </location>
</feature>
<dbReference type="Pfam" id="PF02518">
    <property type="entry name" value="HATPase_c"/>
    <property type="match status" value="1"/>
</dbReference>
<evidence type="ECO:0000256" key="7">
    <source>
        <dbReference type="ARBA" id="ARBA00022741"/>
    </source>
</evidence>
<keyword evidence="8" id="KW-0418">Kinase</keyword>
<keyword evidence="9 12" id="KW-0067">ATP-binding</keyword>
<dbReference type="InterPro" id="IPR036890">
    <property type="entry name" value="HATPase_C_sf"/>
</dbReference>
<evidence type="ECO:0000313" key="13">
    <source>
        <dbReference type="Proteomes" id="UP001274321"/>
    </source>
</evidence>
<keyword evidence="5" id="KW-0597">Phosphoprotein</keyword>
<feature type="transmembrane region" description="Helical" evidence="10">
    <location>
        <begin position="30"/>
        <end position="49"/>
    </location>
</feature>
<dbReference type="CDD" id="cd00082">
    <property type="entry name" value="HisKA"/>
    <property type="match status" value="1"/>
</dbReference>
<evidence type="ECO:0000256" key="4">
    <source>
        <dbReference type="ARBA" id="ARBA00022475"/>
    </source>
</evidence>
<comment type="caution">
    <text evidence="12">The sequence shown here is derived from an EMBL/GenBank/DDBJ whole genome shotgun (WGS) entry which is preliminary data.</text>
</comment>
<evidence type="ECO:0000256" key="10">
    <source>
        <dbReference type="SAM" id="Phobius"/>
    </source>
</evidence>
<keyword evidence="13" id="KW-1185">Reference proteome</keyword>
<evidence type="ECO:0000256" key="2">
    <source>
        <dbReference type="ARBA" id="ARBA00004651"/>
    </source>
</evidence>
<reference evidence="12 13" key="1">
    <citation type="submission" date="2023-11" db="EMBL/GenBank/DDBJ databases">
        <authorList>
            <person name="Bao R."/>
        </authorList>
    </citation>
    <scope>NUCLEOTIDE SEQUENCE [LARGE SCALE GENOMIC DNA]</scope>
    <source>
        <strain evidence="12 13">PJ23</strain>
    </source>
</reference>
<sequence>MNSAEAGSFTRPINEEALARRKNLLLLIQLRWTAVIGQIATILAVYFGLGIELPWRPMAAVLAGLVLLNLLSLLSLWRKAEVSNEEIFGTLIFDVAALTAQLYLSGGATNPFVFLFLLQVTLAAVLLDAWTTWALAAIIALCFAGLTLEYVPLDLPPDLESSLFSLHVDGMLISFALNAVLIIVFVKRITQNVRERDERLADLRQRRAEEDHIVRMGLLASGAAHELGTPLSTMSVILGDWKRMPALKRNPELGQEIEDMQAQVQRCKAIVTGTLLQAGETRSESAAATSLCRFLDDLVDEWRTSRGGAQLAYDNRCKDDLRIVSDTGLKQVIFNVLDNAHEVSPGRVRFTAAREAESLVLAVSDEGPGFLPDMLKDLGTPYKTSKGSRGRGVGLFLLVNAMRKLGGHVEAVNRPQGGATVTMTMPLHSLAVARKRDDR</sequence>
<dbReference type="InterPro" id="IPR003594">
    <property type="entry name" value="HATPase_dom"/>
</dbReference>
<evidence type="ECO:0000256" key="5">
    <source>
        <dbReference type="ARBA" id="ARBA00022553"/>
    </source>
</evidence>
<dbReference type="RefSeq" id="WP_319843961.1">
    <property type="nucleotide sequence ID" value="NZ_JAXAFJ010000003.1"/>
</dbReference>
<dbReference type="SUPFAM" id="SSF47384">
    <property type="entry name" value="Homodimeric domain of signal transducing histidine kinase"/>
    <property type="match status" value="1"/>
</dbReference>
<dbReference type="InterPro" id="IPR005467">
    <property type="entry name" value="His_kinase_dom"/>
</dbReference>
<dbReference type="Gene3D" id="1.10.287.130">
    <property type="match status" value="1"/>
</dbReference>
<keyword evidence="6" id="KW-0808">Transferase</keyword>
<feature type="transmembrane region" description="Helical" evidence="10">
    <location>
        <begin position="164"/>
        <end position="186"/>
    </location>
</feature>
<accession>A0ABU4RLZ1</accession>
<proteinExistence type="predicted"/>
<evidence type="ECO:0000256" key="1">
    <source>
        <dbReference type="ARBA" id="ARBA00000085"/>
    </source>
</evidence>
<feature type="transmembrane region" description="Helical" evidence="10">
    <location>
        <begin position="55"/>
        <end position="75"/>
    </location>
</feature>
<evidence type="ECO:0000256" key="6">
    <source>
        <dbReference type="ARBA" id="ARBA00022679"/>
    </source>
</evidence>
<dbReference type="Gene3D" id="3.30.565.10">
    <property type="entry name" value="Histidine kinase-like ATPase, C-terminal domain"/>
    <property type="match status" value="1"/>
</dbReference>
<name>A0ABU4RLZ1_9HYPH</name>
<dbReference type="GO" id="GO:0005524">
    <property type="term" value="F:ATP binding"/>
    <property type="evidence" value="ECO:0007669"/>
    <property type="project" value="UniProtKB-KW"/>
</dbReference>
<dbReference type="InterPro" id="IPR004358">
    <property type="entry name" value="Sig_transdc_His_kin-like_C"/>
</dbReference>
<evidence type="ECO:0000256" key="8">
    <source>
        <dbReference type="ARBA" id="ARBA00022777"/>
    </source>
</evidence>
<evidence type="ECO:0000256" key="3">
    <source>
        <dbReference type="ARBA" id="ARBA00012438"/>
    </source>
</evidence>
<keyword evidence="10" id="KW-0472">Membrane</keyword>
<comment type="catalytic activity">
    <reaction evidence="1">
        <text>ATP + protein L-histidine = ADP + protein N-phospho-L-histidine.</text>
        <dbReference type="EC" id="2.7.13.3"/>
    </reaction>
</comment>
<keyword evidence="7" id="KW-0547">Nucleotide-binding</keyword>
<dbReference type="SMART" id="SM00387">
    <property type="entry name" value="HATPase_c"/>
    <property type="match status" value="1"/>
</dbReference>
<dbReference type="InterPro" id="IPR036097">
    <property type="entry name" value="HisK_dim/P_sf"/>
</dbReference>
<dbReference type="Proteomes" id="UP001274321">
    <property type="component" value="Unassembled WGS sequence"/>
</dbReference>
<dbReference type="PANTHER" id="PTHR44936:SF10">
    <property type="entry name" value="SENSOR PROTEIN RSTB"/>
    <property type="match status" value="1"/>
</dbReference>
<dbReference type="SUPFAM" id="SSF55874">
    <property type="entry name" value="ATPase domain of HSP90 chaperone/DNA topoisomerase II/histidine kinase"/>
    <property type="match status" value="1"/>
</dbReference>
<dbReference type="InterPro" id="IPR003661">
    <property type="entry name" value="HisK_dim/P_dom"/>
</dbReference>
<dbReference type="PRINTS" id="PR00344">
    <property type="entry name" value="BCTRLSENSOR"/>
</dbReference>
<keyword evidence="10" id="KW-0812">Transmembrane</keyword>